<dbReference type="EMBL" id="AP025226">
    <property type="protein sequence ID" value="BDB98320.1"/>
    <property type="molecule type" value="Genomic_DNA"/>
</dbReference>
<dbReference type="AlphaFoldDB" id="A0AAQ4CR89"/>
<protein>
    <submittedName>
        <fullName evidence="1">Uncharacterized protein</fullName>
    </submittedName>
</protein>
<reference evidence="1 2" key="1">
    <citation type="journal article" date="2022" name="Microbiol. Resour. Announc.">
        <title>Complete Genome Sequence of the Hyperthermophilic and Acidophilic Archaeon Saccharolobus caldissimus Strain HS-3T.</title>
        <authorList>
            <person name="Sakai H.D."/>
            <person name="Kurosawa N."/>
        </authorList>
    </citation>
    <scope>NUCLEOTIDE SEQUENCE [LARGE SCALE GENOMIC DNA]</scope>
    <source>
        <strain evidence="1 2">JCM32116</strain>
    </source>
</reference>
<dbReference type="GeneID" id="68866069"/>
<name>A0AAQ4CR89_9CREN</name>
<dbReference type="KEGG" id="scas:SACC_13370"/>
<sequence>MSKTHEMLEDYLNIFLKLVIIGELLNIEINLKDVEKIMENCNNIAVELSKNVFRKKFGGDRSRKLDEAINTVYTKLQAINPNVEVYLNFLRKLNEAITTHEYETIWKNLEEFESYLNSFEGEKKTEKIGSILYTITELKIALIDYLSSIRGDSSEAFLISRNEGFSLILGDKIYQLKINGLSDEEKRSKDAFRLEKALELLLKEEEKIRGEGILGEIFTISKIKEKEKVVNAIISFADAKRVLDIKRFTDVKVKLLKKTEDVCIFLPEGEKESLYAMIPCNIELEAEKEYIFKGGNTFEKLTQP</sequence>
<proteinExistence type="predicted"/>
<dbReference type="Proteomes" id="UP001319921">
    <property type="component" value="Chromosome"/>
</dbReference>
<evidence type="ECO:0000313" key="2">
    <source>
        <dbReference type="Proteomes" id="UP001319921"/>
    </source>
</evidence>
<keyword evidence="2" id="KW-1185">Reference proteome</keyword>
<dbReference type="RefSeq" id="WP_229572215.1">
    <property type="nucleotide sequence ID" value="NZ_AP025226.1"/>
</dbReference>
<organism evidence="1 2">
    <name type="scientific">Saccharolobus caldissimus</name>
    <dbReference type="NCBI Taxonomy" id="1702097"/>
    <lineage>
        <taxon>Archaea</taxon>
        <taxon>Thermoproteota</taxon>
        <taxon>Thermoprotei</taxon>
        <taxon>Sulfolobales</taxon>
        <taxon>Sulfolobaceae</taxon>
        <taxon>Saccharolobus</taxon>
    </lineage>
</organism>
<accession>A0AAQ4CR89</accession>
<gene>
    <name evidence="1" type="ORF">SACC_13370</name>
</gene>
<evidence type="ECO:0000313" key="1">
    <source>
        <dbReference type="EMBL" id="BDB98320.1"/>
    </source>
</evidence>